<evidence type="ECO:0000313" key="1">
    <source>
        <dbReference type="EMBL" id="JAH14848.1"/>
    </source>
</evidence>
<dbReference type="AlphaFoldDB" id="A0A0E9QFH3"/>
<sequence>MDEERTGGAYQSKQIMDWVWLRCKFIILSCWYHKPNLFK</sequence>
<reference evidence="1" key="2">
    <citation type="journal article" date="2015" name="Fish Shellfish Immunol.">
        <title>Early steps in the European eel (Anguilla anguilla)-Vibrio vulnificus interaction in the gills: Role of the RtxA13 toxin.</title>
        <authorList>
            <person name="Callol A."/>
            <person name="Pajuelo D."/>
            <person name="Ebbesson L."/>
            <person name="Teles M."/>
            <person name="MacKenzie S."/>
            <person name="Amaro C."/>
        </authorList>
    </citation>
    <scope>NUCLEOTIDE SEQUENCE</scope>
</reference>
<protein>
    <submittedName>
        <fullName evidence="1">Uncharacterized protein</fullName>
    </submittedName>
</protein>
<organism evidence="1">
    <name type="scientific">Anguilla anguilla</name>
    <name type="common">European freshwater eel</name>
    <name type="synonym">Muraena anguilla</name>
    <dbReference type="NCBI Taxonomy" id="7936"/>
    <lineage>
        <taxon>Eukaryota</taxon>
        <taxon>Metazoa</taxon>
        <taxon>Chordata</taxon>
        <taxon>Craniata</taxon>
        <taxon>Vertebrata</taxon>
        <taxon>Euteleostomi</taxon>
        <taxon>Actinopterygii</taxon>
        <taxon>Neopterygii</taxon>
        <taxon>Teleostei</taxon>
        <taxon>Anguilliformes</taxon>
        <taxon>Anguillidae</taxon>
        <taxon>Anguilla</taxon>
    </lineage>
</organism>
<accession>A0A0E9QFH3</accession>
<dbReference type="EMBL" id="GBXM01093729">
    <property type="protein sequence ID" value="JAH14848.1"/>
    <property type="molecule type" value="Transcribed_RNA"/>
</dbReference>
<proteinExistence type="predicted"/>
<reference evidence="1" key="1">
    <citation type="submission" date="2014-11" db="EMBL/GenBank/DDBJ databases">
        <authorList>
            <person name="Amaro Gonzalez C."/>
        </authorList>
    </citation>
    <scope>NUCLEOTIDE SEQUENCE</scope>
</reference>
<name>A0A0E9QFH3_ANGAN</name>